<protein>
    <submittedName>
        <fullName evidence="2">Uncharacterized protein</fullName>
    </submittedName>
</protein>
<sequence>MGRKTLVIMAVFVMVSLGITKSPPAVDASRGLSASILLKSDGLDVPRALVDPNASQRASDDPYCRRDGDFCGPGAWHDCCSDCHCTGFAYSHCVCP</sequence>
<feature type="signal peptide" evidence="1">
    <location>
        <begin position="1"/>
        <end position="20"/>
    </location>
</feature>
<dbReference type="AlphaFoldDB" id="D2KZ18"/>
<dbReference type="EMBL" id="AB539723">
    <property type="protein sequence ID" value="BAI63080.1"/>
    <property type="molecule type" value="mRNA"/>
</dbReference>
<feature type="chain" id="PRO_5003032844" evidence="1">
    <location>
        <begin position="21"/>
        <end position="96"/>
    </location>
</feature>
<keyword evidence="1" id="KW-0732">Signal</keyword>
<name>D2KZ18_9ARAE</name>
<reference evidence="2" key="1">
    <citation type="submission" date="2009-12" db="EMBL/GenBank/DDBJ databases">
        <title>Isolation and characterization of formaldehyde responsive genes from golden pothos (Epipremnum aureum).</title>
        <authorList>
            <person name="Tada Y."/>
        </authorList>
    </citation>
    <scope>NUCLEOTIDE SEQUENCE</scope>
</reference>
<evidence type="ECO:0000256" key="1">
    <source>
        <dbReference type="SAM" id="SignalP"/>
    </source>
</evidence>
<proteinExistence type="evidence at transcript level"/>
<evidence type="ECO:0000313" key="2">
    <source>
        <dbReference type="EMBL" id="BAI63080.1"/>
    </source>
</evidence>
<organism evidence="2">
    <name type="scientific">Epipremnum aureum</name>
    <dbReference type="NCBI Taxonomy" id="78380"/>
    <lineage>
        <taxon>Eukaryota</taxon>
        <taxon>Viridiplantae</taxon>
        <taxon>Streptophyta</taxon>
        <taxon>Embryophyta</taxon>
        <taxon>Tracheophyta</taxon>
        <taxon>Spermatophyta</taxon>
        <taxon>Magnoliopsida</taxon>
        <taxon>Liliopsida</taxon>
        <taxon>Araceae</taxon>
        <taxon>Pothoideae</taxon>
        <taxon>Monstereae</taxon>
        <taxon>Epipremnum</taxon>
    </lineage>
</organism>
<accession>D2KZ18</accession>